<organism evidence="1 2">
    <name type="scientific">Streptomyces thermolineatus</name>
    <dbReference type="NCBI Taxonomy" id="44033"/>
    <lineage>
        <taxon>Bacteria</taxon>
        <taxon>Bacillati</taxon>
        <taxon>Actinomycetota</taxon>
        <taxon>Actinomycetes</taxon>
        <taxon>Kitasatosporales</taxon>
        <taxon>Streptomycetaceae</taxon>
        <taxon>Streptomyces</taxon>
    </lineage>
</organism>
<evidence type="ECO:0000313" key="2">
    <source>
        <dbReference type="Proteomes" id="UP001501358"/>
    </source>
</evidence>
<dbReference type="RefSeq" id="WP_344382923.1">
    <property type="nucleotide sequence ID" value="NZ_BAAATA010000009.1"/>
</dbReference>
<comment type="caution">
    <text evidence="1">The sequence shown here is derived from an EMBL/GenBank/DDBJ whole genome shotgun (WGS) entry which is preliminary data.</text>
</comment>
<keyword evidence="2" id="KW-1185">Reference proteome</keyword>
<evidence type="ECO:0000313" key="1">
    <source>
        <dbReference type="EMBL" id="GAA2484766.1"/>
    </source>
</evidence>
<reference evidence="2" key="1">
    <citation type="journal article" date="2019" name="Int. J. Syst. Evol. Microbiol.">
        <title>The Global Catalogue of Microorganisms (GCM) 10K type strain sequencing project: providing services to taxonomists for standard genome sequencing and annotation.</title>
        <authorList>
            <consortium name="The Broad Institute Genomics Platform"/>
            <consortium name="The Broad Institute Genome Sequencing Center for Infectious Disease"/>
            <person name="Wu L."/>
            <person name="Ma J."/>
        </authorList>
    </citation>
    <scope>NUCLEOTIDE SEQUENCE [LARGE SCALE GENOMIC DNA]</scope>
    <source>
        <strain evidence="2">JCM 6307</strain>
    </source>
</reference>
<protein>
    <submittedName>
        <fullName evidence="1">Uncharacterized protein</fullName>
    </submittedName>
</protein>
<dbReference type="Proteomes" id="UP001501358">
    <property type="component" value="Unassembled WGS sequence"/>
</dbReference>
<sequence length="194" mass="21164">MPTTTALDRLAAGLDQLLARAELDALGEWWALEAPAHPLLTKTTAQLVAEALHADPATGPADAVPVPDLPGRWRAALPHWIHHHLGTRPRLAIPAHHHLLLTSRALERTGWAATGARDRTLTGRRCILGAQHLLHSLGYGDLATIETAGRHIQRALAEMRQGDQPYWVWNDKPHVHPGLVHHVLGQAARLAQGD</sequence>
<dbReference type="EMBL" id="BAAATA010000009">
    <property type="protein sequence ID" value="GAA2484766.1"/>
    <property type="molecule type" value="Genomic_DNA"/>
</dbReference>
<name>A0ABP5YRA8_9ACTN</name>
<gene>
    <name evidence="1" type="ORF">GCM10010406_21270</name>
</gene>
<accession>A0ABP5YRA8</accession>
<proteinExistence type="predicted"/>